<keyword evidence="3" id="KW-1185">Reference proteome</keyword>
<protein>
    <submittedName>
        <fullName evidence="2">Uncharacterized protein</fullName>
    </submittedName>
</protein>
<gene>
    <name evidence="2" type="ORF">ARMGADRAFT_1093007</name>
</gene>
<sequence length="103" mass="11416">MESDFAPRRCIVFRRARPGYREEMGLKDRKKGGFKEKAGDGVSLLSLQVHARSPFTQPDTNTPIPATSSYTTTQNWLKEGNSTVFCPDTTHRRPASKVTGEGG</sequence>
<reference evidence="3" key="1">
    <citation type="journal article" date="2017" name="Nat. Ecol. Evol.">
        <title>Genome expansion and lineage-specific genetic innovations in the forest pathogenic fungi Armillaria.</title>
        <authorList>
            <person name="Sipos G."/>
            <person name="Prasanna A.N."/>
            <person name="Walter M.C."/>
            <person name="O'Connor E."/>
            <person name="Balint B."/>
            <person name="Krizsan K."/>
            <person name="Kiss B."/>
            <person name="Hess J."/>
            <person name="Varga T."/>
            <person name="Slot J."/>
            <person name="Riley R."/>
            <person name="Boka B."/>
            <person name="Rigling D."/>
            <person name="Barry K."/>
            <person name="Lee J."/>
            <person name="Mihaltcheva S."/>
            <person name="LaButti K."/>
            <person name="Lipzen A."/>
            <person name="Waldron R."/>
            <person name="Moloney N.M."/>
            <person name="Sperisen C."/>
            <person name="Kredics L."/>
            <person name="Vagvoelgyi C."/>
            <person name="Patrignani A."/>
            <person name="Fitzpatrick D."/>
            <person name="Nagy I."/>
            <person name="Doyle S."/>
            <person name="Anderson J.B."/>
            <person name="Grigoriev I.V."/>
            <person name="Gueldener U."/>
            <person name="Muensterkoetter M."/>
            <person name="Nagy L.G."/>
        </authorList>
    </citation>
    <scope>NUCLEOTIDE SEQUENCE [LARGE SCALE GENOMIC DNA]</scope>
    <source>
        <strain evidence="3">Ar21-2</strain>
    </source>
</reference>
<name>A0A2H3CE45_ARMGA</name>
<dbReference type="Proteomes" id="UP000217790">
    <property type="component" value="Unassembled WGS sequence"/>
</dbReference>
<evidence type="ECO:0000313" key="2">
    <source>
        <dbReference type="EMBL" id="PBK79604.1"/>
    </source>
</evidence>
<dbReference type="AlphaFoldDB" id="A0A2H3CE45"/>
<organism evidence="2 3">
    <name type="scientific">Armillaria gallica</name>
    <name type="common">Bulbous honey fungus</name>
    <name type="synonym">Armillaria bulbosa</name>
    <dbReference type="NCBI Taxonomy" id="47427"/>
    <lineage>
        <taxon>Eukaryota</taxon>
        <taxon>Fungi</taxon>
        <taxon>Dikarya</taxon>
        <taxon>Basidiomycota</taxon>
        <taxon>Agaricomycotina</taxon>
        <taxon>Agaricomycetes</taxon>
        <taxon>Agaricomycetidae</taxon>
        <taxon>Agaricales</taxon>
        <taxon>Marasmiineae</taxon>
        <taxon>Physalacriaceae</taxon>
        <taxon>Armillaria</taxon>
    </lineage>
</organism>
<evidence type="ECO:0000313" key="3">
    <source>
        <dbReference type="Proteomes" id="UP000217790"/>
    </source>
</evidence>
<dbReference type="EMBL" id="KZ293769">
    <property type="protein sequence ID" value="PBK79604.1"/>
    <property type="molecule type" value="Genomic_DNA"/>
</dbReference>
<dbReference type="OrthoDB" id="10624775at2759"/>
<evidence type="ECO:0000256" key="1">
    <source>
        <dbReference type="SAM" id="MobiDB-lite"/>
    </source>
</evidence>
<proteinExistence type="predicted"/>
<feature type="region of interest" description="Disordered" evidence="1">
    <location>
        <begin position="81"/>
        <end position="103"/>
    </location>
</feature>
<accession>A0A2H3CE45</accession>
<dbReference type="InParanoid" id="A0A2H3CE45"/>